<dbReference type="AlphaFoldDB" id="A0AAU9ISV7"/>
<keyword evidence="2" id="KW-1185">Reference proteome</keyword>
<organism evidence="1 2">
    <name type="scientific">Blepharisma stoltei</name>
    <dbReference type="NCBI Taxonomy" id="1481888"/>
    <lineage>
        <taxon>Eukaryota</taxon>
        <taxon>Sar</taxon>
        <taxon>Alveolata</taxon>
        <taxon>Ciliophora</taxon>
        <taxon>Postciliodesmatophora</taxon>
        <taxon>Heterotrichea</taxon>
        <taxon>Heterotrichida</taxon>
        <taxon>Blepharismidae</taxon>
        <taxon>Blepharisma</taxon>
    </lineage>
</organism>
<reference evidence="1" key="1">
    <citation type="submission" date="2021-09" db="EMBL/GenBank/DDBJ databases">
        <authorList>
            <consortium name="AG Swart"/>
            <person name="Singh M."/>
            <person name="Singh A."/>
            <person name="Seah K."/>
            <person name="Emmerich C."/>
        </authorList>
    </citation>
    <scope>NUCLEOTIDE SEQUENCE</scope>
    <source>
        <strain evidence="1">ATCC30299</strain>
    </source>
</reference>
<name>A0AAU9ISV7_9CILI</name>
<dbReference type="Proteomes" id="UP001162131">
    <property type="component" value="Unassembled WGS sequence"/>
</dbReference>
<evidence type="ECO:0000313" key="2">
    <source>
        <dbReference type="Proteomes" id="UP001162131"/>
    </source>
</evidence>
<proteinExistence type="predicted"/>
<protein>
    <submittedName>
        <fullName evidence="1">Uncharacterized protein</fullName>
    </submittedName>
</protein>
<comment type="caution">
    <text evidence="1">The sequence shown here is derived from an EMBL/GenBank/DDBJ whole genome shotgun (WGS) entry which is preliminary data.</text>
</comment>
<gene>
    <name evidence="1" type="ORF">BSTOLATCC_MIC20222</name>
</gene>
<dbReference type="EMBL" id="CAJZBQ010000019">
    <property type="protein sequence ID" value="CAG9317917.1"/>
    <property type="molecule type" value="Genomic_DNA"/>
</dbReference>
<accession>A0AAU9ISV7</accession>
<evidence type="ECO:0000313" key="1">
    <source>
        <dbReference type="EMBL" id="CAG9317917.1"/>
    </source>
</evidence>
<sequence length="119" mass="14024">MQAFINRQIHLCLIILQNSHQFLRNDTGFIFKSSVFNASLPTIISIWIFSKSFKLLCLECPCSYWINLWDVYKGVIFNFRKRRNACWITADCRKMDIYQNFKIFSTSLAIRLGIVTLNS</sequence>